<dbReference type="AlphaFoldDB" id="A0A0D7ACI3"/>
<evidence type="ECO:0000313" key="2">
    <source>
        <dbReference type="Proteomes" id="UP000054144"/>
    </source>
</evidence>
<dbReference type="Proteomes" id="UP000054144">
    <property type="component" value="Unassembled WGS sequence"/>
</dbReference>
<organism evidence="1 2">
    <name type="scientific">Fistulina hepatica ATCC 64428</name>
    <dbReference type="NCBI Taxonomy" id="1128425"/>
    <lineage>
        <taxon>Eukaryota</taxon>
        <taxon>Fungi</taxon>
        <taxon>Dikarya</taxon>
        <taxon>Basidiomycota</taxon>
        <taxon>Agaricomycotina</taxon>
        <taxon>Agaricomycetes</taxon>
        <taxon>Agaricomycetidae</taxon>
        <taxon>Agaricales</taxon>
        <taxon>Fistulinaceae</taxon>
        <taxon>Fistulina</taxon>
    </lineage>
</organism>
<proteinExistence type="predicted"/>
<name>A0A0D7ACI3_9AGAR</name>
<dbReference type="EMBL" id="KN881930">
    <property type="protein sequence ID" value="KIY47651.1"/>
    <property type="molecule type" value="Genomic_DNA"/>
</dbReference>
<evidence type="ECO:0000313" key="1">
    <source>
        <dbReference type="EMBL" id="KIY47651.1"/>
    </source>
</evidence>
<reference evidence="1 2" key="1">
    <citation type="journal article" date="2015" name="Fungal Genet. Biol.">
        <title>Evolution of novel wood decay mechanisms in Agaricales revealed by the genome sequences of Fistulina hepatica and Cylindrobasidium torrendii.</title>
        <authorList>
            <person name="Floudas D."/>
            <person name="Held B.W."/>
            <person name="Riley R."/>
            <person name="Nagy L.G."/>
            <person name="Koehler G."/>
            <person name="Ransdell A.S."/>
            <person name="Younus H."/>
            <person name="Chow J."/>
            <person name="Chiniquy J."/>
            <person name="Lipzen A."/>
            <person name="Tritt A."/>
            <person name="Sun H."/>
            <person name="Haridas S."/>
            <person name="LaButti K."/>
            <person name="Ohm R.A."/>
            <person name="Kues U."/>
            <person name="Blanchette R.A."/>
            <person name="Grigoriev I.V."/>
            <person name="Minto R.E."/>
            <person name="Hibbett D.S."/>
        </authorList>
    </citation>
    <scope>NUCLEOTIDE SEQUENCE [LARGE SCALE GENOMIC DNA]</scope>
    <source>
        <strain evidence="1 2">ATCC 64428</strain>
    </source>
</reference>
<sequence>MPTEPPLHALHNHLRSESVPIPAPGVATPLMPTVPEKLISAMSDTSTLAIQIVRIHATNFKHEPLSQDARNWYTWHLQIGYVLAMSGQAQFILNGKIPCPDEAVNLTSHMNWCLADNAIHVFCLQNMSPAEVMFASEFDTVHTMWSALMKRHTKLGPLAQILDMKAILDIRFSLITPITDTTNNILH</sequence>
<gene>
    <name evidence="1" type="ORF">FISHEDRAFT_74452</name>
</gene>
<dbReference type="OrthoDB" id="2614725at2759"/>
<protein>
    <submittedName>
        <fullName evidence="1">Uncharacterized protein</fullName>
    </submittedName>
</protein>
<keyword evidence="2" id="KW-1185">Reference proteome</keyword>
<accession>A0A0D7ACI3</accession>